<accession>A0A9W6U178</accession>
<dbReference type="GO" id="GO:0005524">
    <property type="term" value="F:ATP binding"/>
    <property type="evidence" value="ECO:0007669"/>
    <property type="project" value="InterPro"/>
</dbReference>
<dbReference type="NCBIfam" id="TIGR01351">
    <property type="entry name" value="adk"/>
    <property type="match status" value="1"/>
</dbReference>
<dbReference type="Pfam" id="PF00406">
    <property type="entry name" value="ADK"/>
    <property type="match status" value="1"/>
</dbReference>
<dbReference type="InterPro" id="IPR000850">
    <property type="entry name" value="Adenylat/UMP-CMP_kin"/>
</dbReference>
<feature type="transmembrane region" description="Helical" evidence="6">
    <location>
        <begin position="74"/>
        <end position="93"/>
    </location>
</feature>
<dbReference type="SUPFAM" id="SSF52540">
    <property type="entry name" value="P-loop containing nucleoside triphosphate hydrolases"/>
    <property type="match status" value="1"/>
</dbReference>
<evidence type="ECO:0000313" key="8">
    <source>
        <dbReference type="Proteomes" id="UP001165121"/>
    </source>
</evidence>
<reference evidence="7" key="1">
    <citation type="submission" date="2023-04" db="EMBL/GenBank/DDBJ databases">
        <title>Phytophthora fragariaefolia NBRC 109709.</title>
        <authorList>
            <person name="Ichikawa N."/>
            <person name="Sato H."/>
            <person name="Tonouchi N."/>
        </authorList>
    </citation>
    <scope>NUCLEOTIDE SEQUENCE</scope>
    <source>
        <strain evidence="7">NBRC 109709</strain>
    </source>
</reference>
<keyword evidence="8" id="KW-1185">Reference proteome</keyword>
<dbReference type="InterPro" id="IPR027417">
    <property type="entry name" value="P-loop_NTPase"/>
</dbReference>
<dbReference type="EMBL" id="BSXT01000277">
    <property type="protein sequence ID" value="GMF23175.1"/>
    <property type="molecule type" value="Genomic_DNA"/>
</dbReference>
<feature type="transmembrane region" description="Helical" evidence="6">
    <location>
        <begin position="375"/>
        <end position="397"/>
    </location>
</feature>
<keyword evidence="1" id="KW-0808">Transferase</keyword>
<feature type="transmembrane region" description="Helical" evidence="6">
    <location>
        <begin position="226"/>
        <end position="243"/>
    </location>
</feature>
<feature type="region of interest" description="Disordered" evidence="5">
    <location>
        <begin position="1188"/>
        <end position="1253"/>
    </location>
</feature>
<feature type="compositionally biased region" description="Basic and acidic residues" evidence="5">
    <location>
        <begin position="1210"/>
        <end position="1235"/>
    </location>
</feature>
<evidence type="ECO:0000256" key="4">
    <source>
        <dbReference type="SAM" id="Coils"/>
    </source>
</evidence>
<sequence length="1253" mass="138725">MLASWHHGGLDGGTEFEHNEPLHRLLGLSTTVFIIAMGSNAESVSPTSVQQKTSLLSPNAVKQFNYAVLKLQSLLFHTVIVGIGLRYAAFTAAASLGRIFALISAVLHIPGMVVFVAGMRAEYVKIILPTFDFCFVQAANTLWAITFSAIMKDARVALVVVCWASFTNSLFQETYLRNSTFMIIFTLVEWLFNALLMVWLVVGLVDEVQHYTIVTSRGRTISTKDVLENTMGTMAMVTLRYLYRRYRYARRQKKRRDTAMQALGYRCKIALGAVDRLMSASSDVVPHVDTQPKLIRASSSRVDTHYLTLKTGRYPQLLMYLATDGTKFDAQNTVWPNNNLVNSVAAWKIWILYSCGAASNSFAVLSLFLPEHVYISEAIAVSGLMMSAAFSGTYFCCCERELLKRVMTSFHFVFFAIQILLAGVCVMDMFYWRWIPACGVFSNLMLSYTILTIDALTLVMKRRICFKFWMPVAGLPLDSSRAVHMVQFRRLGQRQQNSAMPSERQILPKNSTQAFGFVLLESSHSAYTQWGSNVADTQSQNHLDISTSSTFRSLPLLQPKSRLPSGKISPPRLVILGPPAGGKGTQCELLVELLGVVHMSTGNILRQAIQNQTPLGLKAQQFMDHGELVPDELIVDVVLGRLAESDCVTRGWLLDGFPRTARQAEALLTAQGGMAVPDCVLDLEVPDNEVIRRIASRRVDPESGKTYNVEFNPPPADVAHRVVQRSDDTEEKIKTRLVQFHAHADAVRSVFEAYRGKFGSTIQVMRVSGFQAPPAIAQKFADFALEHAAQRSLGLGAHQDEGQPASARTRTKVSTRRFARQEPHLTDQQAEAMPSSSLDLRHRSLSEGCRLSYMAQEDSDVVQRSPEQDDQLLLMRRGGESLVALEQRSKSESFICTAQGIVIHDTKCQSYQSKLASLVALAASSSSSQSNVLLAKKALRRCVAGGREANDVHDQVATLDVAAGEAATELKFGGPATSGSLSCRLVLRSPISDPAGSAPSRDVAICESGVVLSVSLPFAASAKMEEWVHAKVALLGLDASAYVEYALGLLQDEDMDVSERVASVAAVFAGAADGLVEPAELQAALDEQEMARDVTRLLQAAQQQSQQQQELELAQKQLRDLQLRERQRQEAEHAAQREKQQAAERLKNMTREQIAAREQLISEYGFTVMSEFDEEGNVVKIKDKDRSAAAADAGPANSNRLRVQQAQSAMRDKMKKEHEKKIKYEKELLAKDKARKDKTKKRTMKREKQRGCG</sequence>
<feature type="compositionally biased region" description="Basic residues" evidence="5">
    <location>
        <begin position="1236"/>
        <end position="1253"/>
    </location>
</feature>
<keyword evidence="2" id="KW-0547">Nucleotide-binding</keyword>
<feature type="transmembrane region" description="Helical" evidence="6">
    <location>
        <begin position="99"/>
        <end position="119"/>
    </location>
</feature>
<feature type="transmembrane region" description="Helical" evidence="6">
    <location>
        <begin position="126"/>
        <end position="148"/>
    </location>
</feature>
<keyword evidence="6" id="KW-0472">Membrane</keyword>
<comment type="caution">
    <text evidence="7">The sequence shown here is derived from an EMBL/GenBank/DDBJ whole genome shotgun (WGS) entry which is preliminary data.</text>
</comment>
<protein>
    <submittedName>
        <fullName evidence="7">Unnamed protein product</fullName>
    </submittedName>
</protein>
<dbReference type="PANTHER" id="PTHR23359">
    <property type="entry name" value="NUCLEOTIDE KINASE"/>
    <property type="match status" value="1"/>
</dbReference>
<keyword evidence="6" id="KW-1133">Transmembrane helix</keyword>
<evidence type="ECO:0000256" key="3">
    <source>
        <dbReference type="ARBA" id="ARBA00022777"/>
    </source>
</evidence>
<dbReference type="CDD" id="cd01428">
    <property type="entry name" value="ADK"/>
    <property type="match status" value="1"/>
</dbReference>
<feature type="transmembrane region" description="Helical" evidence="6">
    <location>
        <begin position="350"/>
        <end position="369"/>
    </location>
</feature>
<feature type="coiled-coil region" evidence="4">
    <location>
        <begin position="1091"/>
        <end position="1159"/>
    </location>
</feature>
<dbReference type="InterPro" id="IPR033690">
    <property type="entry name" value="Adenylat_kinase_CS"/>
</dbReference>
<dbReference type="AlphaFoldDB" id="A0A9W6U178"/>
<evidence type="ECO:0000256" key="1">
    <source>
        <dbReference type="ARBA" id="ARBA00022679"/>
    </source>
</evidence>
<dbReference type="InterPro" id="IPR006259">
    <property type="entry name" value="Adenyl_kin_sub"/>
</dbReference>
<keyword evidence="3" id="KW-0418">Kinase</keyword>
<evidence type="ECO:0000256" key="2">
    <source>
        <dbReference type="ARBA" id="ARBA00022741"/>
    </source>
</evidence>
<dbReference type="GO" id="GO:0004017">
    <property type="term" value="F:AMP kinase activity"/>
    <property type="evidence" value="ECO:0007669"/>
    <property type="project" value="InterPro"/>
</dbReference>
<dbReference type="OrthoDB" id="439792at2759"/>
<evidence type="ECO:0000313" key="7">
    <source>
        <dbReference type="EMBL" id="GMF23175.1"/>
    </source>
</evidence>
<gene>
    <name evidence="7" type="ORF">Pfra01_000360700</name>
</gene>
<dbReference type="Proteomes" id="UP001165121">
    <property type="component" value="Unassembled WGS sequence"/>
</dbReference>
<keyword evidence="4" id="KW-0175">Coiled coil</keyword>
<keyword evidence="6" id="KW-0812">Transmembrane</keyword>
<feature type="transmembrane region" description="Helical" evidence="6">
    <location>
        <begin position="183"/>
        <end position="206"/>
    </location>
</feature>
<dbReference type="Gene3D" id="3.40.50.300">
    <property type="entry name" value="P-loop containing nucleotide triphosphate hydrolases"/>
    <property type="match status" value="1"/>
</dbReference>
<feature type="compositionally biased region" description="Polar residues" evidence="5">
    <location>
        <begin position="1197"/>
        <end position="1208"/>
    </location>
</feature>
<dbReference type="PRINTS" id="PR00094">
    <property type="entry name" value="ADENYLTKNASE"/>
</dbReference>
<feature type="region of interest" description="Disordered" evidence="5">
    <location>
        <begin position="795"/>
        <end position="815"/>
    </location>
</feature>
<evidence type="ECO:0000256" key="5">
    <source>
        <dbReference type="SAM" id="MobiDB-lite"/>
    </source>
</evidence>
<organism evidence="7 8">
    <name type="scientific">Phytophthora fragariaefolia</name>
    <dbReference type="NCBI Taxonomy" id="1490495"/>
    <lineage>
        <taxon>Eukaryota</taxon>
        <taxon>Sar</taxon>
        <taxon>Stramenopiles</taxon>
        <taxon>Oomycota</taxon>
        <taxon>Peronosporomycetes</taxon>
        <taxon>Peronosporales</taxon>
        <taxon>Peronosporaceae</taxon>
        <taxon>Phytophthora</taxon>
    </lineage>
</organism>
<feature type="transmembrane region" description="Helical" evidence="6">
    <location>
        <begin position="409"/>
        <end position="434"/>
    </location>
</feature>
<proteinExistence type="inferred from homology"/>
<evidence type="ECO:0000256" key="6">
    <source>
        <dbReference type="SAM" id="Phobius"/>
    </source>
</evidence>
<dbReference type="PROSITE" id="PS00113">
    <property type="entry name" value="ADENYLATE_KINASE"/>
    <property type="match status" value="1"/>
</dbReference>
<name>A0A9W6U178_9STRA</name>
<dbReference type="HAMAP" id="MF_00235">
    <property type="entry name" value="Adenylate_kinase_Adk"/>
    <property type="match status" value="1"/>
</dbReference>